<proteinExistence type="predicted"/>
<evidence type="ECO:0000259" key="1">
    <source>
        <dbReference type="Pfam" id="PF01323"/>
    </source>
</evidence>
<feature type="domain" description="DSBA-like thioredoxin" evidence="1">
    <location>
        <begin position="7"/>
        <end position="165"/>
    </location>
</feature>
<dbReference type="Proteomes" id="UP000599578">
    <property type="component" value="Unassembled WGS sequence"/>
</dbReference>
<sequence length="222" mass="23965">MTPKLSIDVYFDFICPWCLIGKRKLELALAGLHADHPGIDVEIRWQGVQLLQDLPIEGEPFDAFYRNRLGSAEAVARRQHQVRQAAADAGVAIDLASIRRMPNTAAAHRLFAHAGTLGTTAQRDALLERLFSAYFQRGEDLGDPATLSRIMQECGFPTDGIDPLLRGNGGRFVPAFPDTGPAMVPLFVINGKYRISGAQPADVLEGALYGALAPAEAGGRTA</sequence>
<evidence type="ECO:0000313" key="3">
    <source>
        <dbReference type="Proteomes" id="UP000599578"/>
    </source>
</evidence>
<dbReference type="Gene3D" id="3.40.30.10">
    <property type="entry name" value="Glutaredoxin"/>
    <property type="match status" value="1"/>
</dbReference>
<name>A0A917ZJ11_9GAMM</name>
<dbReference type="PANTHER" id="PTHR13887">
    <property type="entry name" value="GLUTATHIONE S-TRANSFERASE KAPPA"/>
    <property type="match status" value="1"/>
</dbReference>
<protein>
    <submittedName>
        <fullName evidence="2">DSBA oxidoreductase</fullName>
    </submittedName>
</protein>
<dbReference type="AlphaFoldDB" id="A0A917ZJ11"/>
<comment type="caution">
    <text evidence="2">The sequence shown here is derived from an EMBL/GenBank/DDBJ whole genome shotgun (WGS) entry which is preliminary data.</text>
</comment>
<dbReference type="Pfam" id="PF01323">
    <property type="entry name" value="DSBA"/>
    <property type="match status" value="1"/>
</dbReference>
<gene>
    <name evidence="2" type="primary">ywbO</name>
    <name evidence="2" type="ORF">GCM10011348_30100</name>
</gene>
<reference evidence="2 3" key="1">
    <citation type="journal article" date="2014" name="Int. J. Syst. Evol. Microbiol.">
        <title>Complete genome sequence of Corynebacterium casei LMG S-19264T (=DSM 44701T), isolated from a smear-ripened cheese.</title>
        <authorList>
            <consortium name="US DOE Joint Genome Institute (JGI-PGF)"/>
            <person name="Walter F."/>
            <person name="Albersmeier A."/>
            <person name="Kalinowski J."/>
            <person name="Ruckert C."/>
        </authorList>
    </citation>
    <scope>NUCLEOTIDE SEQUENCE [LARGE SCALE GENOMIC DNA]</scope>
    <source>
        <strain evidence="2 3">CGMCC 1.7286</strain>
    </source>
</reference>
<accession>A0A917ZJ11</accession>
<keyword evidence="3" id="KW-1185">Reference proteome</keyword>
<dbReference type="InterPro" id="IPR036249">
    <property type="entry name" value="Thioredoxin-like_sf"/>
</dbReference>
<evidence type="ECO:0000313" key="2">
    <source>
        <dbReference type="EMBL" id="GGO84262.1"/>
    </source>
</evidence>
<dbReference type="SUPFAM" id="SSF52833">
    <property type="entry name" value="Thioredoxin-like"/>
    <property type="match status" value="1"/>
</dbReference>
<dbReference type="RefSeq" id="WP_188861421.1">
    <property type="nucleotide sequence ID" value="NZ_BMLT01000007.1"/>
</dbReference>
<dbReference type="CDD" id="cd03024">
    <property type="entry name" value="DsbA_FrnE"/>
    <property type="match status" value="1"/>
</dbReference>
<dbReference type="InterPro" id="IPR001853">
    <property type="entry name" value="DSBA-like_thioredoxin_dom"/>
</dbReference>
<dbReference type="PANTHER" id="PTHR13887:SF41">
    <property type="entry name" value="THIOREDOXIN SUPERFAMILY PROTEIN"/>
    <property type="match status" value="1"/>
</dbReference>
<dbReference type="GO" id="GO:0016491">
    <property type="term" value="F:oxidoreductase activity"/>
    <property type="evidence" value="ECO:0007669"/>
    <property type="project" value="InterPro"/>
</dbReference>
<dbReference type="EMBL" id="BMLT01000007">
    <property type="protein sequence ID" value="GGO84262.1"/>
    <property type="molecule type" value="Genomic_DNA"/>
</dbReference>
<organism evidence="2 3">
    <name type="scientific">Marinobacterium nitratireducens</name>
    <dbReference type="NCBI Taxonomy" id="518897"/>
    <lineage>
        <taxon>Bacteria</taxon>
        <taxon>Pseudomonadati</taxon>
        <taxon>Pseudomonadota</taxon>
        <taxon>Gammaproteobacteria</taxon>
        <taxon>Oceanospirillales</taxon>
        <taxon>Oceanospirillaceae</taxon>
        <taxon>Marinobacterium</taxon>
    </lineage>
</organism>